<dbReference type="EMBL" id="MNAD01001120">
    <property type="protein sequence ID" value="OJT07794.1"/>
    <property type="molecule type" value="Genomic_DNA"/>
</dbReference>
<evidence type="ECO:0000313" key="1">
    <source>
        <dbReference type="EMBL" id="OJT07794.1"/>
    </source>
</evidence>
<name>A0A1M2VJL5_TRAPU</name>
<protein>
    <recommendedName>
        <fullName evidence="3">F-box domain-containing protein</fullName>
    </recommendedName>
</protein>
<proteinExistence type="predicted"/>
<dbReference type="OrthoDB" id="2745018at2759"/>
<organism evidence="1 2">
    <name type="scientific">Trametes pubescens</name>
    <name type="common">White-rot fungus</name>
    <dbReference type="NCBI Taxonomy" id="154538"/>
    <lineage>
        <taxon>Eukaryota</taxon>
        <taxon>Fungi</taxon>
        <taxon>Dikarya</taxon>
        <taxon>Basidiomycota</taxon>
        <taxon>Agaricomycotina</taxon>
        <taxon>Agaricomycetes</taxon>
        <taxon>Polyporales</taxon>
        <taxon>Polyporaceae</taxon>
        <taxon>Trametes</taxon>
    </lineage>
</organism>
<evidence type="ECO:0000313" key="2">
    <source>
        <dbReference type="Proteomes" id="UP000184267"/>
    </source>
</evidence>
<dbReference type="OMA" id="AVYEMQR"/>
<accession>A0A1M2VJL5</accession>
<evidence type="ECO:0008006" key="3">
    <source>
        <dbReference type="Google" id="ProtNLM"/>
    </source>
</evidence>
<sequence>MDASPAQPQDVRDLVAAELAQKLLTELSGQQYLTRAEERAQETRVQELYVTHEVKTSEHVPAILQLSLPALRCCVVDGDRDEDLFRPTDSTTARAALLPNSKSLRALRLRWVCFMPPTSFPVLTVLHLAEIEHMRLIDLLRFLARTPLLQDLQLNRTAPKKLAAVDLSRWGHGRVRLRDLRRLVMEDHTSSYAILGGEPTNALAQYQRGLLSNLSIPPACAHAVEGVAGSGLVGDLLAELWPAGEQYASQIRIQGRSPPARTLKFVLHLSAEDGLDASFGVFEFNHLAGIPGRARLADVLSSGHVFRNIQRLWIGAREHLEWLYKDIGHILPALSTVEAIVIDGCMMPASFDALIKALAVSPDGTVQSAPSLSTLALYFGTRLTLKPPYELGSVGVGAVYEMQRSRAAARHPLRRLIHLPHTGRRTAYHMFSFEFNAYGVLVCKEPYSVVLRDLEKTWTKDGPRHGHLALIDRDAGLYPHGDEL</sequence>
<reference evidence="1 2" key="1">
    <citation type="submission" date="2016-10" db="EMBL/GenBank/DDBJ databases">
        <title>Genome sequence of the basidiomycete white-rot fungus Trametes pubescens.</title>
        <authorList>
            <person name="Makela M.R."/>
            <person name="Granchi Z."/>
            <person name="Peng M."/>
            <person name="De Vries R.P."/>
            <person name="Grigoriev I."/>
            <person name="Riley R."/>
            <person name="Hilden K."/>
        </authorList>
    </citation>
    <scope>NUCLEOTIDE SEQUENCE [LARGE SCALE GENOMIC DNA]</scope>
    <source>
        <strain evidence="1 2">FBCC735</strain>
    </source>
</reference>
<gene>
    <name evidence="1" type="ORF">TRAPUB_1309</name>
</gene>
<dbReference type="Proteomes" id="UP000184267">
    <property type="component" value="Unassembled WGS sequence"/>
</dbReference>
<dbReference type="AlphaFoldDB" id="A0A1M2VJL5"/>
<keyword evidence="2" id="KW-1185">Reference proteome</keyword>
<comment type="caution">
    <text evidence="1">The sequence shown here is derived from an EMBL/GenBank/DDBJ whole genome shotgun (WGS) entry which is preliminary data.</text>
</comment>